<evidence type="ECO:0000313" key="2">
    <source>
        <dbReference type="EMBL" id="ACV64960.1"/>
    </source>
</evidence>
<dbReference type="AlphaFoldDB" id="C8VZL5"/>
<protein>
    <submittedName>
        <fullName evidence="2">Uncharacterized protein</fullName>
    </submittedName>
</protein>
<dbReference type="EMBL" id="CP001720">
    <property type="protein sequence ID" value="ACV64960.1"/>
    <property type="molecule type" value="Genomic_DNA"/>
</dbReference>
<evidence type="ECO:0000313" key="3">
    <source>
        <dbReference type="Proteomes" id="UP000002217"/>
    </source>
</evidence>
<gene>
    <name evidence="2" type="ordered locus">Dtox_4293</name>
</gene>
<proteinExistence type="predicted"/>
<feature type="compositionally biased region" description="Basic and acidic residues" evidence="1">
    <location>
        <begin position="8"/>
        <end position="23"/>
    </location>
</feature>
<reference evidence="2 3" key="1">
    <citation type="journal article" date="2009" name="Stand. Genomic Sci.">
        <title>Complete genome sequence of Desulfotomaculum acetoxidans type strain (5575).</title>
        <authorList>
            <person name="Spring S."/>
            <person name="Lapidus A."/>
            <person name="Schroder M."/>
            <person name="Gleim D."/>
            <person name="Sims D."/>
            <person name="Meincke L."/>
            <person name="Glavina Del Rio T."/>
            <person name="Tice H."/>
            <person name="Copeland A."/>
            <person name="Cheng J.F."/>
            <person name="Lucas S."/>
            <person name="Chen F."/>
            <person name="Nolan M."/>
            <person name="Bruce D."/>
            <person name="Goodwin L."/>
            <person name="Pitluck S."/>
            <person name="Ivanova N."/>
            <person name="Mavromatis K."/>
            <person name="Mikhailova N."/>
            <person name="Pati A."/>
            <person name="Chen A."/>
            <person name="Palaniappan K."/>
            <person name="Land M."/>
            <person name="Hauser L."/>
            <person name="Chang Y.J."/>
            <person name="Jeffries C.D."/>
            <person name="Chain P."/>
            <person name="Saunders E."/>
            <person name="Brettin T."/>
            <person name="Detter J.C."/>
            <person name="Goker M."/>
            <person name="Bristow J."/>
            <person name="Eisen J.A."/>
            <person name="Markowitz V."/>
            <person name="Hugenholtz P."/>
            <person name="Kyrpides N.C."/>
            <person name="Klenk H.P."/>
            <person name="Han C."/>
        </authorList>
    </citation>
    <scope>NUCLEOTIDE SEQUENCE [LARGE SCALE GENOMIC DNA]</scope>
    <source>
        <strain evidence="3">ATCC 49208 / DSM 771 / VKM B-1644</strain>
    </source>
</reference>
<dbReference type="STRING" id="485916.Dtox_4293"/>
<name>C8VZL5_DESAS</name>
<sequence>MAQLPLLKLRERQRGNSTKKPEANGKTNPLAFLCALFACPENRNGRDGGARSKDLGREELIVQKFRTEVHKKASGNIRYAGEDLVEGATI</sequence>
<dbReference type="RefSeq" id="WP_015759630.1">
    <property type="nucleotide sequence ID" value="NC_013216.1"/>
</dbReference>
<dbReference type="HOGENOM" id="CLU_2435969_0_0_9"/>
<dbReference type="Proteomes" id="UP000002217">
    <property type="component" value="Chromosome"/>
</dbReference>
<accession>C8VZL5</accession>
<organism evidence="2 3">
    <name type="scientific">Desulfofarcimen acetoxidans (strain ATCC 49208 / DSM 771 / KCTC 5769 / VKM B-1644 / 5575)</name>
    <name type="common">Desulfotomaculum acetoxidans</name>
    <dbReference type="NCBI Taxonomy" id="485916"/>
    <lineage>
        <taxon>Bacteria</taxon>
        <taxon>Bacillati</taxon>
        <taxon>Bacillota</taxon>
        <taxon>Clostridia</taxon>
        <taxon>Eubacteriales</taxon>
        <taxon>Peptococcaceae</taxon>
        <taxon>Desulfofarcimen</taxon>
    </lineage>
</organism>
<dbReference type="KEGG" id="dae:Dtox_4293"/>
<keyword evidence="3" id="KW-1185">Reference proteome</keyword>
<feature type="region of interest" description="Disordered" evidence="1">
    <location>
        <begin position="1"/>
        <end position="26"/>
    </location>
</feature>
<evidence type="ECO:0000256" key="1">
    <source>
        <dbReference type="SAM" id="MobiDB-lite"/>
    </source>
</evidence>